<protein>
    <submittedName>
        <fullName evidence="2">Thioredoxin</fullName>
    </submittedName>
</protein>
<feature type="domain" description="Thioredoxin" evidence="1">
    <location>
        <begin position="1"/>
        <end position="104"/>
    </location>
</feature>
<dbReference type="Proteomes" id="UP000297564">
    <property type="component" value="Unassembled WGS sequence"/>
</dbReference>
<dbReference type="CDD" id="cd02947">
    <property type="entry name" value="TRX_family"/>
    <property type="match status" value="1"/>
</dbReference>
<organism evidence="2 3">
    <name type="scientific">Ramlibacter rhizophilus</name>
    <dbReference type="NCBI Taxonomy" id="1781167"/>
    <lineage>
        <taxon>Bacteria</taxon>
        <taxon>Pseudomonadati</taxon>
        <taxon>Pseudomonadota</taxon>
        <taxon>Betaproteobacteria</taxon>
        <taxon>Burkholderiales</taxon>
        <taxon>Comamonadaceae</taxon>
        <taxon>Ramlibacter</taxon>
    </lineage>
</organism>
<keyword evidence="3" id="KW-1185">Reference proteome</keyword>
<reference evidence="2 3" key="1">
    <citation type="submission" date="2019-03" db="EMBL/GenBank/DDBJ databases">
        <title>Ramlibacter rhizophilus CCTCC AB2015357, whole genome shotgun sequence.</title>
        <authorList>
            <person name="Zhang X."/>
            <person name="Feng G."/>
            <person name="Zhu H."/>
        </authorList>
    </citation>
    <scope>NUCLEOTIDE SEQUENCE [LARGE SCALE GENOMIC DNA]</scope>
    <source>
        <strain evidence="2 3">CCTCC AB2015357</strain>
    </source>
</reference>
<evidence type="ECO:0000313" key="3">
    <source>
        <dbReference type="Proteomes" id="UP000297564"/>
    </source>
</evidence>
<evidence type="ECO:0000313" key="2">
    <source>
        <dbReference type="EMBL" id="TFY96281.1"/>
    </source>
</evidence>
<dbReference type="AlphaFoldDB" id="A0A4Z0BCB2"/>
<dbReference type="InterPro" id="IPR013766">
    <property type="entry name" value="Thioredoxin_domain"/>
</dbReference>
<dbReference type="Pfam" id="PF00085">
    <property type="entry name" value="Thioredoxin"/>
    <property type="match status" value="1"/>
</dbReference>
<dbReference type="OrthoDB" id="8521206at2"/>
<sequence>MNDTPSLPPAPADDAWQVICLCADWCGTCREWRAPLEALARAHPQVRFAWVDIEDQADAVADYDVETFPTLLIAKGATPRFLGPVLPHAGNIERLLASLRENGAATAVSEEARALLQRLQSAQLEPI</sequence>
<dbReference type="RefSeq" id="WP_135287310.1">
    <property type="nucleotide sequence ID" value="NZ_SMLL01000010.1"/>
</dbReference>
<proteinExistence type="predicted"/>
<accession>A0A4Z0BCB2</accession>
<dbReference type="Gene3D" id="3.40.30.10">
    <property type="entry name" value="Glutaredoxin"/>
    <property type="match status" value="1"/>
</dbReference>
<dbReference type="InterPro" id="IPR036249">
    <property type="entry name" value="Thioredoxin-like_sf"/>
</dbReference>
<name>A0A4Z0BCB2_9BURK</name>
<evidence type="ECO:0000259" key="1">
    <source>
        <dbReference type="PROSITE" id="PS51352"/>
    </source>
</evidence>
<comment type="caution">
    <text evidence="2">The sequence shown here is derived from an EMBL/GenBank/DDBJ whole genome shotgun (WGS) entry which is preliminary data.</text>
</comment>
<dbReference type="PROSITE" id="PS51352">
    <property type="entry name" value="THIOREDOXIN_2"/>
    <property type="match status" value="1"/>
</dbReference>
<gene>
    <name evidence="2" type="ORF">EZ242_21795</name>
</gene>
<dbReference type="EMBL" id="SMLL01000010">
    <property type="protein sequence ID" value="TFY96281.1"/>
    <property type="molecule type" value="Genomic_DNA"/>
</dbReference>
<dbReference type="SUPFAM" id="SSF52833">
    <property type="entry name" value="Thioredoxin-like"/>
    <property type="match status" value="1"/>
</dbReference>